<dbReference type="PANTHER" id="PTHR21666:SF286">
    <property type="entry name" value="LIPOPROTEIN NLPD"/>
    <property type="match status" value="1"/>
</dbReference>
<reference evidence="4" key="1">
    <citation type="journal article" date="2021" name="PeerJ">
        <title>Extensive microbial diversity within the chicken gut microbiome revealed by metagenomics and culture.</title>
        <authorList>
            <person name="Gilroy R."/>
            <person name="Ravi A."/>
            <person name="Getino M."/>
            <person name="Pursley I."/>
            <person name="Horton D.L."/>
            <person name="Alikhan N.F."/>
            <person name="Baker D."/>
            <person name="Gharbi K."/>
            <person name="Hall N."/>
            <person name="Watson M."/>
            <person name="Adriaenssens E.M."/>
            <person name="Foster-Nyarko E."/>
            <person name="Jarju S."/>
            <person name="Secka A."/>
            <person name="Antonio M."/>
            <person name="Oren A."/>
            <person name="Chaudhuri R.R."/>
            <person name="La Ragione R."/>
            <person name="Hildebrand F."/>
            <person name="Pallen M.J."/>
        </authorList>
    </citation>
    <scope>NUCLEOTIDE SEQUENCE</scope>
    <source>
        <strain evidence="4">CHK169-11906</strain>
    </source>
</reference>
<keyword evidence="2" id="KW-1133">Transmembrane helix</keyword>
<dbReference type="Proteomes" id="UP000824259">
    <property type="component" value="Unassembled WGS sequence"/>
</dbReference>
<feature type="coiled-coil region" evidence="1">
    <location>
        <begin position="63"/>
        <end position="90"/>
    </location>
</feature>
<dbReference type="InterPro" id="IPR050570">
    <property type="entry name" value="Cell_wall_metabolism_enzyme"/>
</dbReference>
<keyword evidence="2" id="KW-0812">Transmembrane</keyword>
<reference evidence="4" key="2">
    <citation type="submission" date="2021-04" db="EMBL/GenBank/DDBJ databases">
        <authorList>
            <person name="Gilroy R."/>
        </authorList>
    </citation>
    <scope>NUCLEOTIDE SEQUENCE</scope>
    <source>
        <strain evidence="4">CHK169-11906</strain>
    </source>
</reference>
<name>A0A9D2L2D7_9BACT</name>
<sequence>MRRKKGIFGWQMPRSRADLVSYRLRTYRIIRKILLIFIAVSIVNVVFSSVFYTPKMHRIINENTEMELKYSLLQDKIRAAQRKLEEIHHRDNFVYRPLFSADTLAIEGIYSPYPRSKYDDFADDEYAPVMLRAWRQLDAFSRQLYRTSVSLDQLQILAKNKENMSMAIPAIWPIDRSALRKGIEPFGYRYHPIYKRRILHKGVDLAARTGDAVYATGDATVSQVDMGQPHRGYGKQILLDHEYGYQTRYAHLSEIYVKPGERVVRGQLIGRVGTTGGSTGAHLHYEVIHMGQVVNPINYFNKNMTNEEYTRLMEQMRELNLDTFEE</sequence>
<evidence type="ECO:0000256" key="2">
    <source>
        <dbReference type="SAM" id="Phobius"/>
    </source>
</evidence>
<gene>
    <name evidence="4" type="ORF">H9779_02780</name>
</gene>
<dbReference type="Pfam" id="PF01551">
    <property type="entry name" value="Peptidase_M23"/>
    <property type="match status" value="1"/>
</dbReference>
<feature type="transmembrane region" description="Helical" evidence="2">
    <location>
        <begin position="33"/>
        <end position="52"/>
    </location>
</feature>
<feature type="domain" description="M23ase beta-sheet core" evidence="3">
    <location>
        <begin position="200"/>
        <end position="296"/>
    </location>
</feature>
<dbReference type="SUPFAM" id="SSF51261">
    <property type="entry name" value="Duplicated hybrid motif"/>
    <property type="match status" value="1"/>
</dbReference>
<keyword evidence="1" id="KW-0175">Coiled coil</keyword>
<comment type="caution">
    <text evidence="4">The sequence shown here is derived from an EMBL/GenBank/DDBJ whole genome shotgun (WGS) entry which is preliminary data.</text>
</comment>
<dbReference type="InterPro" id="IPR011055">
    <property type="entry name" value="Dup_hybrid_motif"/>
</dbReference>
<evidence type="ECO:0000256" key="1">
    <source>
        <dbReference type="SAM" id="Coils"/>
    </source>
</evidence>
<accession>A0A9D2L2D7</accession>
<dbReference type="EMBL" id="DWYR01000009">
    <property type="protein sequence ID" value="HJA98511.1"/>
    <property type="molecule type" value="Genomic_DNA"/>
</dbReference>
<dbReference type="PANTHER" id="PTHR21666">
    <property type="entry name" value="PEPTIDASE-RELATED"/>
    <property type="match status" value="1"/>
</dbReference>
<proteinExistence type="predicted"/>
<organism evidence="4 5">
    <name type="scientific">Candidatus Alistipes avicola</name>
    <dbReference type="NCBI Taxonomy" id="2838432"/>
    <lineage>
        <taxon>Bacteria</taxon>
        <taxon>Pseudomonadati</taxon>
        <taxon>Bacteroidota</taxon>
        <taxon>Bacteroidia</taxon>
        <taxon>Bacteroidales</taxon>
        <taxon>Rikenellaceae</taxon>
        <taxon>Alistipes</taxon>
    </lineage>
</organism>
<dbReference type="AlphaFoldDB" id="A0A9D2L2D7"/>
<dbReference type="Gene3D" id="2.70.70.10">
    <property type="entry name" value="Glucose Permease (Domain IIA)"/>
    <property type="match status" value="1"/>
</dbReference>
<dbReference type="GO" id="GO:0004222">
    <property type="term" value="F:metalloendopeptidase activity"/>
    <property type="evidence" value="ECO:0007669"/>
    <property type="project" value="TreeGrafter"/>
</dbReference>
<evidence type="ECO:0000313" key="5">
    <source>
        <dbReference type="Proteomes" id="UP000824259"/>
    </source>
</evidence>
<evidence type="ECO:0000313" key="4">
    <source>
        <dbReference type="EMBL" id="HJA98511.1"/>
    </source>
</evidence>
<dbReference type="CDD" id="cd12797">
    <property type="entry name" value="M23_peptidase"/>
    <property type="match status" value="1"/>
</dbReference>
<keyword evidence="2" id="KW-0472">Membrane</keyword>
<protein>
    <submittedName>
        <fullName evidence="4">M23 family metallopeptidase</fullName>
    </submittedName>
</protein>
<evidence type="ECO:0000259" key="3">
    <source>
        <dbReference type="Pfam" id="PF01551"/>
    </source>
</evidence>
<dbReference type="InterPro" id="IPR016047">
    <property type="entry name" value="M23ase_b-sheet_dom"/>
</dbReference>